<dbReference type="Gene3D" id="1.25.40.10">
    <property type="entry name" value="Tetratricopeptide repeat domain"/>
    <property type="match status" value="1"/>
</dbReference>
<comment type="caution">
    <text evidence="1">The sequence shown here is derived from an EMBL/GenBank/DDBJ whole genome shotgun (WGS) entry which is preliminary data.</text>
</comment>
<sequence length="91" mass="10623">MNRKEGFVEAYIERLAVEYPERVYIRQKNARLYQDSGNSEKAIQEYDEIAELLLDAGDRRGAIETIEMILTLDPPNRNEYQDLIENLKSEG</sequence>
<dbReference type="EMBL" id="BART01026163">
    <property type="protein sequence ID" value="GAG93569.1"/>
    <property type="molecule type" value="Genomic_DNA"/>
</dbReference>
<organism evidence="1">
    <name type="scientific">marine sediment metagenome</name>
    <dbReference type="NCBI Taxonomy" id="412755"/>
    <lineage>
        <taxon>unclassified sequences</taxon>
        <taxon>metagenomes</taxon>
        <taxon>ecological metagenomes</taxon>
    </lineage>
</organism>
<protein>
    <recommendedName>
        <fullName evidence="2">Bacterial transcriptional activator domain-containing protein</fullName>
    </recommendedName>
</protein>
<dbReference type="InterPro" id="IPR011990">
    <property type="entry name" value="TPR-like_helical_dom_sf"/>
</dbReference>
<dbReference type="SUPFAM" id="SSF48452">
    <property type="entry name" value="TPR-like"/>
    <property type="match status" value="1"/>
</dbReference>
<name>X1BCB8_9ZZZZ</name>
<gene>
    <name evidence="1" type="ORF">S01H4_46753</name>
</gene>
<reference evidence="1" key="1">
    <citation type="journal article" date="2014" name="Front. Microbiol.">
        <title>High frequency of phylogenetically diverse reductive dehalogenase-homologous genes in deep subseafloor sedimentary metagenomes.</title>
        <authorList>
            <person name="Kawai M."/>
            <person name="Futagami T."/>
            <person name="Toyoda A."/>
            <person name="Takaki Y."/>
            <person name="Nishi S."/>
            <person name="Hori S."/>
            <person name="Arai W."/>
            <person name="Tsubouchi T."/>
            <person name="Morono Y."/>
            <person name="Uchiyama I."/>
            <person name="Ito T."/>
            <person name="Fujiyama A."/>
            <person name="Inagaki F."/>
            <person name="Takami H."/>
        </authorList>
    </citation>
    <scope>NUCLEOTIDE SEQUENCE</scope>
    <source>
        <strain evidence="1">Expedition CK06-06</strain>
    </source>
</reference>
<dbReference type="AlphaFoldDB" id="X1BCB8"/>
<accession>X1BCB8</accession>
<evidence type="ECO:0000313" key="1">
    <source>
        <dbReference type="EMBL" id="GAG93569.1"/>
    </source>
</evidence>
<evidence type="ECO:0008006" key="2">
    <source>
        <dbReference type="Google" id="ProtNLM"/>
    </source>
</evidence>
<proteinExistence type="predicted"/>